<evidence type="ECO:0008006" key="3">
    <source>
        <dbReference type="Google" id="ProtNLM"/>
    </source>
</evidence>
<evidence type="ECO:0000313" key="2">
    <source>
        <dbReference type="Proteomes" id="UP001589793"/>
    </source>
</evidence>
<evidence type="ECO:0000313" key="1">
    <source>
        <dbReference type="EMBL" id="MFC0675083.1"/>
    </source>
</evidence>
<comment type="caution">
    <text evidence="1">The sequence shown here is derived from an EMBL/GenBank/DDBJ whole genome shotgun (WGS) entry which is preliminary data.</text>
</comment>
<name>A0ABV6RGL6_9MICO</name>
<reference evidence="1 2" key="1">
    <citation type="submission" date="2024-09" db="EMBL/GenBank/DDBJ databases">
        <authorList>
            <person name="Sun Q."/>
            <person name="Mori K."/>
        </authorList>
    </citation>
    <scope>NUCLEOTIDE SEQUENCE [LARGE SCALE GENOMIC DNA]</scope>
    <source>
        <strain evidence="1 2">CICC 10874</strain>
    </source>
</reference>
<gene>
    <name evidence="1" type="ORF">ACFFF6_14055</name>
</gene>
<keyword evidence="2" id="KW-1185">Reference proteome</keyword>
<proteinExistence type="predicted"/>
<protein>
    <recommendedName>
        <fullName evidence="3">WXG100 family type VII secretion target</fullName>
    </recommendedName>
</protein>
<dbReference type="Proteomes" id="UP001589793">
    <property type="component" value="Unassembled WGS sequence"/>
</dbReference>
<sequence>MAFQGMDIEAGRDVAALITTTGSEILDIIDQVTSVVNSVEWVGPDYDQYVSDWGSFVSGQVSSLTEAFQAKGDALTQQADQQEGTSQQG</sequence>
<dbReference type="EMBL" id="JBHLSV010000018">
    <property type="protein sequence ID" value="MFC0675083.1"/>
    <property type="molecule type" value="Genomic_DNA"/>
</dbReference>
<accession>A0ABV6RGL6</accession>
<organism evidence="1 2">
    <name type="scientific">Brachybacterium hainanense</name>
    <dbReference type="NCBI Taxonomy" id="1541174"/>
    <lineage>
        <taxon>Bacteria</taxon>
        <taxon>Bacillati</taxon>
        <taxon>Actinomycetota</taxon>
        <taxon>Actinomycetes</taxon>
        <taxon>Micrococcales</taxon>
        <taxon>Dermabacteraceae</taxon>
        <taxon>Brachybacterium</taxon>
    </lineage>
</organism>
<dbReference type="RefSeq" id="WP_376981775.1">
    <property type="nucleotide sequence ID" value="NZ_JBHLSV010000018.1"/>
</dbReference>
<dbReference type="Gene3D" id="1.10.287.1060">
    <property type="entry name" value="ESAT-6-like"/>
    <property type="match status" value="1"/>
</dbReference>